<evidence type="ECO:0000313" key="3">
    <source>
        <dbReference type="Proteomes" id="UP000002420"/>
    </source>
</evidence>
<comment type="similarity">
    <text evidence="1">Belongs to the RutC family.</text>
</comment>
<evidence type="ECO:0000313" key="2">
    <source>
        <dbReference type="EMBL" id="ACD95999.1"/>
    </source>
</evidence>
<accession>B3E4R3</accession>
<dbReference type="HOGENOM" id="CLU_100715_7_3_7"/>
<dbReference type="PANTHER" id="PTHR11803:SF58">
    <property type="entry name" value="PROTEIN HMF1-RELATED"/>
    <property type="match status" value="1"/>
</dbReference>
<dbReference type="Pfam" id="PF01042">
    <property type="entry name" value="Ribonuc_L-PSP"/>
    <property type="match status" value="1"/>
</dbReference>
<dbReference type="STRING" id="398767.Glov_2283"/>
<proteinExistence type="inferred from homology"/>
<name>B3E4R3_TRIL1</name>
<dbReference type="GO" id="GO:0019239">
    <property type="term" value="F:deaminase activity"/>
    <property type="evidence" value="ECO:0007669"/>
    <property type="project" value="TreeGrafter"/>
</dbReference>
<dbReference type="CDD" id="cd00448">
    <property type="entry name" value="YjgF_YER057c_UK114_family"/>
    <property type="match status" value="1"/>
</dbReference>
<dbReference type="GO" id="GO:0005829">
    <property type="term" value="C:cytosol"/>
    <property type="evidence" value="ECO:0007669"/>
    <property type="project" value="TreeGrafter"/>
</dbReference>
<dbReference type="OrthoDB" id="9808943at2"/>
<sequence length="126" mass="13182">MKSIATDKAPAAIGPYSQAVVAGGLLFCSGQIPLDPVSGEMVTGTVEQETGRVMENLRGVLEAAGSNFNQVVKTTIYLTDMADFPLVNQVYGQYFPGVKPARATVAVAALPRGARVEVEAVAIVKN</sequence>
<dbReference type="Gene3D" id="3.30.1330.40">
    <property type="entry name" value="RutC-like"/>
    <property type="match status" value="1"/>
</dbReference>
<dbReference type="InterPro" id="IPR006056">
    <property type="entry name" value="RidA"/>
</dbReference>
<dbReference type="FunFam" id="3.30.1330.40:FF:000001">
    <property type="entry name" value="L-PSP family endoribonuclease"/>
    <property type="match status" value="1"/>
</dbReference>
<dbReference type="AlphaFoldDB" id="B3E4R3"/>
<dbReference type="EMBL" id="CP001089">
    <property type="protein sequence ID" value="ACD95999.1"/>
    <property type="molecule type" value="Genomic_DNA"/>
</dbReference>
<gene>
    <name evidence="2" type="ordered locus">Glov_2283</name>
</gene>
<dbReference type="RefSeq" id="WP_012470333.1">
    <property type="nucleotide sequence ID" value="NC_010814.1"/>
</dbReference>
<dbReference type="InterPro" id="IPR006175">
    <property type="entry name" value="YjgF/YER057c/UK114"/>
</dbReference>
<reference evidence="2 3" key="1">
    <citation type="submission" date="2008-05" db="EMBL/GenBank/DDBJ databases">
        <title>Complete sequence of chromosome of Geobacter lovleyi SZ.</title>
        <authorList>
            <consortium name="US DOE Joint Genome Institute"/>
            <person name="Lucas S."/>
            <person name="Copeland A."/>
            <person name="Lapidus A."/>
            <person name="Glavina del Rio T."/>
            <person name="Dalin E."/>
            <person name="Tice H."/>
            <person name="Bruce D."/>
            <person name="Goodwin L."/>
            <person name="Pitluck S."/>
            <person name="Chertkov O."/>
            <person name="Meincke L."/>
            <person name="Brettin T."/>
            <person name="Detter J.C."/>
            <person name="Han C."/>
            <person name="Tapia R."/>
            <person name="Kuske C.R."/>
            <person name="Schmutz J."/>
            <person name="Larimer F."/>
            <person name="Land M."/>
            <person name="Hauser L."/>
            <person name="Kyrpides N."/>
            <person name="Mikhailova N."/>
            <person name="Sung Y."/>
            <person name="Fletcher K.E."/>
            <person name="Ritalahti K.M."/>
            <person name="Loeffler F.E."/>
            <person name="Richardson P."/>
        </authorList>
    </citation>
    <scope>NUCLEOTIDE SEQUENCE [LARGE SCALE GENOMIC DNA]</scope>
    <source>
        <strain evidence="3">ATCC BAA-1151 / DSM 17278 / SZ</strain>
    </source>
</reference>
<dbReference type="Proteomes" id="UP000002420">
    <property type="component" value="Chromosome"/>
</dbReference>
<dbReference type="SUPFAM" id="SSF55298">
    <property type="entry name" value="YjgF-like"/>
    <property type="match status" value="1"/>
</dbReference>
<keyword evidence="3" id="KW-1185">Reference proteome</keyword>
<dbReference type="eggNOG" id="COG0251">
    <property type="taxonomic scope" value="Bacteria"/>
</dbReference>
<dbReference type="NCBIfam" id="TIGR00004">
    <property type="entry name" value="Rid family detoxifying hydrolase"/>
    <property type="match status" value="1"/>
</dbReference>
<evidence type="ECO:0000256" key="1">
    <source>
        <dbReference type="ARBA" id="ARBA00010552"/>
    </source>
</evidence>
<dbReference type="KEGG" id="glo:Glov_2283"/>
<organism evidence="2 3">
    <name type="scientific">Trichlorobacter lovleyi (strain ATCC BAA-1151 / DSM 17278 / SZ)</name>
    <name type="common">Geobacter lovleyi</name>
    <dbReference type="NCBI Taxonomy" id="398767"/>
    <lineage>
        <taxon>Bacteria</taxon>
        <taxon>Pseudomonadati</taxon>
        <taxon>Thermodesulfobacteriota</taxon>
        <taxon>Desulfuromonadia</taxon>
        <taxon>Geobacterales</taxon>
        <taxon>Geobacteraceae</taxon>
        <taxon>Trichlorobacter</taxon>
    </lineage>
</organism>
<dbReference type="InterPro" id="IPR035959">
    <property type="entry name" value="RutC-like_sf"/>
</dbReference>
<dbReference type="PANTHER" id="PTHR11803">
    <property type="entry name" value="2-IMINOBUTANOATE/2-IMINOPROPANOATE DEAMINASE RIDA"/>
    <property type="match status" value="1"/>
</dbReference>
<protein>
    <submittedName>
        <fullName evidence="2">Endoribonuclease L-PSP</fullName>
    </submittedName>
</protein>